<gene>
    <name evidence="1" type="ORF">NM688_g2557</name>
</gene>
<accession>A0ACC1T8H7</accession>
<reference evidence="1" key="1">
    <citation type="submission" date="2022-07" db="EMBL/GenBank/DDBJ databases">
        <title>Genome Sequence of Phlebia brevispora.</title>
        <authorList>
            <person name="Buettner E."/>
        </authorList>
    </citation>
    <scope>NUCLEOTIDE SEQUENCE</scope>
    <source>
        <strain evidence="1">MPL23</strain>
    </source>
</reference>
<protein>
    <submittedName>
        <fullName evidence="1">Uncharacterized protein</fullName>
    </submittedName>
</protein>
<proteinExistence type="predicted"/>
<sequence length="88" mass="9495">MEAYSPANTGVASIGMGVFMIALQGGMLSDVQERHKLFRTLPVIVNAAGTKADLTNIQHIWCPPLGMYTLALVQQDCGDCKSRKLDSV</sequence>
<organism evidence="1 2">
    <name type="scientific">Phlebia brevispora</name>
    <dbReference type="NCBI Taxonomy" id="194682"/>
    <lineage>
        <taxon>Eukaryota</taxon>
        <taxon>Fungi</taxon>
        <taxon>Dikarya</taxon>
        <taxon>Basidiomycota</taxon>
        <taxon>Agaricomycotina</taxon>
        <taxon>Agaricomycetes</taxon>
        <taxon>Polyporales</taxon>
        <taxon>Meruliaceae</taxon>
        <taxon>Phlebia</taxon>
    </lineage>
</organism>
<evidence type="ECO:0000313" key="2">
    <source>
        <dbReference type="Proteomes" id="UP001148662"/>
    </source>
</evidence>
<name>A0ACC1T8H7_9APHY</name>
<comment type="caution">
    <text evidence="1">The sequence shown here is derived from an EMBL/GenBank/DDBJ whole genome shotgun (WGS) entry which is preliminary data.</text>
</comment>
<keyword evidence="2" id="KW-1185">Reference proteome</keyword>
<dbReference type="Proteomes" id="UP001148662">
    <property type="component" value="Unassembled WGS sequence"/>
</dbReference>
<dbReference type="EMBL" id="JANHOG010000328">
    <property type="protein sequence ID" value="KAJ3555478.1"/>
    <property type="molecule type" value="Genomic_DNA"/>
</dbReference>
<evidence type="ECO:0000313" key="1">
    <source>
        <dbReference type="EMBL" id="KAJ3555478.1"/>
    </source>
</evidence>